<dbReference type="InterPro" id="IPR036388">
    <property type="entry name" value="WH-like_DNA-bd_sf"/>
</dbReference>
<dbReference type="InterPro" id="IPR014327">
    <property type="entry name" value="RNA_pol_sigma70_bacteroid"/>
</dbReference>
<evidence type="ECO:0000256" key="3">
    <source>
        <dbReference type="ARBA" id="ARBA00023082"/>
    </source>
</evidence>
<keyword evidence="4" id="KW-0804">Transcription</keyword>
<evidence type="ECO:0000259" key="6">
    <source>
        <dbReference type="Pfam" id="PF08281"/>
    </source>
</evidence>
<comment type="caution">
    <text evidence="7">The sequence shown here is derived from an EMBL/GenBank/DDBJ whole genome shotgun (WGS) entry which is preliminary data.</text>
</comment>
<dbReference type="Proteomes" id="UP000249819">
    <property type="component" value="Unassembled WGS sequence"/>
</dbReference>
<name>A0A327VQ93_9BACT</name>
<reference evidence="7 8" key="1">
    <citation type="submission" date="2018-06" db="EMBL/GenBank/DDBJ databases">
        <title>Genomic Encyclopedia of Archaeal and Bacterial Type Strains, Phase II (KMG-II): from individual species to whole genera.</title>
        <authorList>
            <person name="Goeker M."/>
        </authorList>
    </citation>
    <scope>NUCLEOTIDE SEQUENCE [LARGE SCALE GENOMIC DNA]</scope>
    <source>
        <strain evidence="7 8">DSM 29821</strain>
    </source>
</reference>
<dbReference type="InterPro" id="IPR013324">
    <property type="entry name" value="RNA_pol_sigma_r3/r4-like"/>
</dbReference>
<dbReference type="InterPro" id="IPR039425">
    <property type="entry name" value="RNA_pol_sigma-70-like"/>
</dbReference>
<dbReference type="SUPFAM" id="SSF88659">
    <property type="entry name" value="Sigma3 and sigma4 domains of RNA polymerase sigma factors"/>
    <property type="match status" value="1"/>
</dbReference>
<evidence type="ECO:0000256" key="2">
    <source>
        <dbReference type="ARBA" id="ARBA00023015"/>
    </source>
</evidence>
<evidence type="ECO:0000256" key="1">
    <source>
        <dbReference type="ARBA" id="ARBA00010641"/>
    </source>
</evidence>
<dbReference type="EMBL" id="QLMA01000008">
    <property type="protein sequence ID" value="RAJ76616.1"/>
    <property type="molecule type" value="Genomic_DNA"/>
</dbReference>
<dbReference type="InterPro" id="IPR013249">
    <property type="entry name" value="RNA_pol_sigma70_r4_t2"/>
</dbReference>
<dbReference type="NCBIfam" id="TIGR02985">
    <property type="entry name" value="Sig70_bacteroi1"/>
    <property type="match status" value="1"/>
</dbReference>
<dbReference type="SUPFAM" id="SSF88946">
    <property type="entry name" value="Sigma2 domain of RNA polymerase sigma factors"/>
    <property type="match status" value="1"/>
</dbReference>
<sequence>MAIRKPAAFSRHALEIKEVLTGVLLPLALKLFPYMSTPVLDQTPDIELWQLVRMGNLQAYGEIYERYWETLYESAYWRLYDKSAAKDIVQEVFIFCWQKREEIQITQSVEAYLRVAVRFKILNHLKSEQAREKYRLLAGRELPEITHSTEESIAGADLQATYHKELQRLPEKMRQLFIDSRDHGLSIREIAEKHALSEQTVKNQLSSALKKLRAGLGNYLLD</sequence>
<dbReference type="NCBIfam" id="TIGR02937">
    <property type="entry name" value="sigma70-ECF"/>
    <property type="match status" value="1"/>
</dbReference>
<accession>A0A327VQ93</accession>
<dbReference type="GO" id="GO:0016987">
    <property type="term" value="F:sigma factor activity"/>
    <property type="evidence" value="ECO:0007669"/>
    <property type="project" value="UniProtKB-KW"/>
</dbReference>
<evidence type="ECO:0000256" key="4">
    <source>
        <dbReference type="ARBA" id="ARBA00023163"/>
    </source>
</evidence>
<feature type="domain" description="RNA polymerase sigma factor 70 region 4 type 2" evidence="6">
    <location>
        <begin position="163"/>
        <end position="212"/>
    </location>
</feature>
<evidence type="ECO:0000259" key="5">
    <source>
        <dbReference type="Pfam" id="PF04542"/>
    </source>
</evidence>
<comment type="similarity">
    <text evidence="1">Belongs to the sigma-70 factor family. ECF subfamily.</text>
</comment>
<dbReference type="AlphaFoldDB" id="A0A327VQ93"/>
<dbReference type="InterPro" id="IPR014284">
    <property type="entry name" value="RNA_pol_sigma-70_dom"/>
</dbReference>
<dbReference type="GO" id="GO:0003677">
    <property type="term" value="F:DNA binding"/>
    <property type="evidence" value="ECO:0007669"/>
    <property type="project" value="InterPro"/>
</dbReference>
<dbReference type="PANTHER" id="PTHR43133">
    <property type="entry name" value="RNA POLYMERASE ECF-TYPE SIGMA FACTO"/>
    <property type="match status" value="1"/>
</dbReference>
<dbReference type="InterPro" id="IPR007627">
    <property type="entry name" value="RNA_pol_sigma70_r2"/>
</dbReference>
<dbReference type="GO" id="GO:0006352">
    <property type="term" value="P:DNA-templated transcription initiation"/>
    <property type="evidence" value="ECO:0007669"/>
    <property type="project" value="InterPro"/>
</dbReference>
<keyword evidence="3" id="KW-0731">Sigma factor</keyword>
<proteinExistence type="inferred from homology"/>
<dbReference type="Gene3D" id="1.10.10.10">
    <property type="entry name" value="Winged helix-like DNA-binding domain superfamily/Winged helix DNA-binding domain"/>
    <property type="match status" value="1"/>
</dbReference>
<evidence type="ECO:0000313" key="8">
    <source>
        <dbReference type="Proteomes" id="UP000249819"/>
    </source>
</evidence>
<dbReference type="InterPro" id="IPR013325">
    <property type="entry name" value="RNA_pol_sigma_r2"/>
</dbReference>
<dbReference type="Pfam" id="PF04542">
    <property type="entry name" value="Sigma70_r2"/>
    <property type="match status" value="1"/>
</dbReference>
<keyword evidence="8" id="KW-1185">Reference proteome</keyword>
<dbReference type="PANTHER" id="PTHR43133:SF46">
    <property type="entry name" value="RNA POLYMERASE SIGMA-70 FACTOR ECF SUBFAMILY"/>
    <property type="match status" value="1"/>
</dbReference>
<dbReference type="Gene3D" id="1.10.1740.10">
    <property type="match status" value="1"/>
</dbReference>
<evidence type="ECO:0000313" key="7">
    <source>
        <dbReference type="EMBL" id="RAJ76616.1"/>
    </source>
</evidence>
<protein>
    <submittedName>
        <fullName evidence="7">RNA polymerase sigma-70 factor (ECF subfamily)</fullName>
    </submittedName>
</protein>
<gene>
    <name evidence="7" type="ORF">CLV59_108135</name>
</gene>
<keyword evidence="2" id="KW-0805">Transcription regulation</keyword>
<feature type="domain" description="RNA polymerase sigma-70 region 2" evidence="5">
    <location>
        <begin position="63"/>
        <end position="129"/>
    </location>
</feature>
<dbReference type="Pfam" id="PF08281">
    <property type="entry name" value="Sigma70_r4_2"/>
    <property type="match status" value="1"/>
</dbReference>
<organism evidence="7 8">
    <name type="scientific">Chitinophaga dinghuensis</name>
    <dbReference type="NCBI Taxonomy" id="1539050"/>
    <lineage>
        <taxon>Bacteria</taxon>
        <taxon>Pseudomonadati</taxon>
        <taxon>Bacteroidota</taxon>
        <taxon>Chitinophagia</taxon>
        <taxon>Chitinophagales</taxon>
        <taxon>Chitinophagaceae</taxon>
        <taxon>Chitinophaga</taxon>
    </lineage>
</organism>